<dbReference type="InterPro" id="IPR031100">
    <property type="entry name" value="LOG_fam"/>
</dbReference>
<proteinExistence type="inferred from homology"/>
<keyword evidence="2" id="KW-0203">Cytokinin biosynthesis</keyword>
<dbReference type="EC" id="3.2.2.n1" evidence="2"/>
<dbReference type="SUPFAM" id="SSF102405">
    <property type="entry name" value="MCP/YpsA-like"/>
    <property type="match status" value="1"/>
</dbReference>
<dbReference type="Gene3D" id="3.40.50.450">
    <property type="match status" value="1"/>
</dbReference>
<name>A0A2H0UBN9_9BACT</name>
<dbReference type="GO" id="GO:0016799">
    <property type="term" value="F:hydrolase activity, hydrolyzing N-glycosyl compounds"/>
    <property type="evidence" value="ECO:0007669"/>
    <property type="project" value="TreeGrafter"/>
</dbReference>
<dbReference type="PANTHER" id="PTHR31223">
    <property type="entry name" value="LOG FAMILY PROTEIN YJL055W"/>
    <property type="match status" value="1"/>
</dbReference>
<dbReference type="GO" id="GO:0005829">
    <property type="term" value="C:cytosol"/>
    <property type="evidence" value="ECO:0007669"/>
    <property type="project" value="TreeGrafter"/>
</dbReference>
<organism evidence="3 4">
    <name type="scientific">Candidatus Kaiserbacteria bacterium CG10_big_fil_rev_8_21_14_0_10_51_14</name>
    <dbReference type="NCBI Taxonomy" id="1974610"/>
    <lineage>
        <taxon>Bacteria</taxon>
        <taxon>Candidatus Kaiseribacteriota</taxon>
    </lineage>
</organism>
<keyword evidence="2" id="KW-0378">Hydrolase</keyword>
<reference evidence="4" key="1">
    <citation type="submission" date="2017-09" db="EMBL/GenBank/DDBJ databases">
        <title>Depth-based differentiation of microbial function through sediment-hosted aquifers and enrichment of novel symbionts in the deep terrestrial subsurface.</title>
        <authorList>
            <person name="Probst A.J."/>
            <person name="Ladd B."/>
            <person name="Jarett J.K."/>
            <person name="Geller-Mcgrath D.E."/>
            <person name="Sieber C.M.K."/>
            <person name="Emerson J.B."/>
            <person name="Anantharaman K."/>
            <person name="Thomas B.C."/>
            <person name="Malmstrom R."/>
            <person name="Stieglmeier M."/>
            <person name="Klingl A."/>
            <person name="Woyke T."/>
            <person name="Ryan C.M."/>
            <person name="Banfield J.F."/>
        </authorList>
    </citation>
    <scope>NUCLEOTIDE SEQUENCE [LARGE SCALE GENOMIC DNA]</scope>
</reference>
<dbReference type="InterPro" id="IPR005269">
    <property type="entry name" value="LOG"/>
</dbReference>
<evidence type="ECO:0000256" key="2">
    <source>
        <dbReference type="RuleBase" id="RU363015"/>
    </source>
</evidence>
<accession>A0A2H0UBN9</accession>
<gene>
    <name evidence="3" type="ORF">COU18_02065</name>
</gene>
<dbReference type="NCBIfam" id="TIGR00730">
    <property type="entry name" value="Rossman fold protein, TIGR00730 family"/>
    <property type="match status" value="1"/>
</dbReference>
<comment type="caution">
    <text evidence="3">The sequence shown here is derived from an EMBL/GenBank/DDBJ whole genome shotgun (WGS) entry which is preliminary data.</text>
</comment>
<dbReference type="AlphaFoldDB" id="A0A2H0UBN9"/>
<dbReference type="EMBL" id="PFBK01000006">
    <property type="protein sequence ID" value="PIR83843.1"/>
    <property type="molecule type" value="Genomic_DNA"/>
</dbReference>
<dbReference type="Pfam" id="PF03641">
    <property type="entry name" value="Lysine_decarbox"/>
    <property type="match status" value="1"/>
</dbReference>
<protein>
    <recommendedName>
        <fullName evidence="2">Cytokinin riboside 5'-monophosphate phosphoribohydrolase</fullName>
        <ecNumber evidence="2">3.2.2.n1</ecNumber>
    </recommendedName>
</protein>
<evidence type="ECO:0000313" key="4">
    <source>
        <dbReference type="Proteomes" id="UP000231192"/>
    </source>
</evidence>
<dbReference type="GO" id="GO:0009691">
    <property type="term" value="P:cytokinin biosynthetic process"/>
    <property type="evidence" value="ECO:0007669"/>
    <property type="project" value="UniProtKB-UniRule"/>
</dbReference>
<sequence>MNICVFCSAQDVAPVYVQSAERFAQLVAENKHALIWGGSDRGLMKAIATGVQKGGGTIIGISMELLKHKARKDADEMIVTKDLSARKALMLERSDAFVALVGGIGTLDELTEVLALKRHGQHAKPIVLLNTDGFYEGLKIQFEKMNKEGFLENAEKPNSAGTLVYFADSPEDAMRYINEHGN</sequence>
<evidence type="ECO:0000256" key="1">
    <source>
        <dbReference type="ARBA" id="ARBA00006763"/>
    </source>
</evidence>
<dbReference type="Proteomes" id="UP000231192">
    <property type="component" value="Unassembled WGS sequence"/>
</dbReference>
<evidence type="ECO:0000313" key="3">
    <source>
        <dbReference type="EMBL" id="PIR83843.1"/>
    </source>
</evidence>
<dbReference type="PANTHER" id="PTHR31223:SF70">
    <property type="entry name" value="LOG FAMILY PROTEIN YJL055W"/>
    <property type="match status" value="1"/>
</dbReference>
<comment type="similarity">
    <text evidence="1 2">Belongs to the LOG family.</text>
</comment>